<accession>A0A2R6AV08</accession>
<gene>
    <name evidence="1" type="ORF">B9Q03_07440</name>
</gene>
<dbReference type="Proteomes" id="UP000240322">
    <property type="component" value="Unassembled WGS sequence"/>
</dbReference>
<protein>
    <submittedName>
        <fullName evidence="1">Uncharacterized protein</fullName>
    </submittedName>
</protein>
<reference evidence="1 2" key="1">
    <citation type="submission" date="2017-04" db="EMBL/GenBank/DDBJ databases">
        <title>Novel microbial lineages endemic to geothermal iron-oxide mats fill important gaps in the evolutionary history of Archaea.</title>
        <authorList>
            <person name="Jay Z.J."/>
            <person name="Beam J.P."/>
            <person name="Dlakic M."/>
            <person name="Rusch D.B."/>
            <person name="Kozubal M.A."/>
            <person name="Inskeep W.P."/>
        </authorList>
    </citation>
    <scope>NUCLEOTIDE SEQUENCE [LARGE SCALE GENOMIC DNA]</scope>
    <source>
        <strain evidence="1">OSP_D</strain>
    </source>
</reference>
<sequence length="113" mass="12344">MGLNYKGFIDLLKTIEGGRVSVSSVAGDIVELDGDTRDISVHADTLKRLGVSMSPIRRLLGLRSSFKLPRRLNEAGWRLTLLFNGEPILTAGRGVSAITDHVHISLKHVLDLV</sequence>
<proteinExistence type="predicted"/>
<evidence type="ECO:0000313" key="1">
    <source>
        <dbReference type="EMBL" id="PSN90192.1"/>
    </source>
</evidence>
<dbReference type="AlphaFoldDB" id="A0A2R6AV08"/>
<organism evidence="1 2">
    <name type="scientific">Candidatus Marsarchaeota G2 archaeon OSP_D</name>
    <dbReference type="NCBI Taxonomy" id="1978157"/>
    <lineage>
        <taxon>Archaea</taxon>
        <taxon>Candidatus Marsarchaeota</taxon>
        <taxon>Candidatus Marsarchaeota group 2</taxon>
    </lineage>
</organism>
<evidence type="ECO:0000313" key="2">
    <source>
        <dbReference type="Proteomes" id="UP000240322"/>
    </source>
</evidence>
<comment type="caution">
    <text evidence="1">The sequence shown here is derived from an EMBL/GenBank/DDBJ whole genome shotgun (WGS) entry which is preliminary data.</text>
</comment>
<dbReference type="EMBL" id="NEXE01000070">
    <property type="protein sequence ID" value="PSN90192.1"/>
    <property type="molecule type" value="Genomic_DNA"/>
</dbReference>
<name>A0A2R6AV08_9ARCH</name>